<evidence type="ECO:0000313" key="2">
    <source>
        <dbReference type="Proteomes" id="UP001055811"/>
    </source>
</evidence>
<reference evidence="1 2" key="2">
    <citation type="journal article" date="2022" name="Mol. Ecol. Resour.">
        <title>The genomes of chicory, endive, great burdock and yacon provide insights into Asteraceae paleo-polyploidization history and plant inulin production.</title>
        <authorList>
            <person name="Fan W."/>
            <person name="Wang S."/>
            <person name="Wang H."/>
            <person name="Wang A."/>
            <person name="Jiang F."/>
            <person name="Liu H."/>
            <person name="Zhao H."/>
            <person name="Xu D."/>
            <person name="Zhang Y."/>
        </authorList>
    </citation>
    <scope>NUCLEOTIDE SEQUENCE [LARGE SCALE GENOMIC DNA]</scope>
    <source>
        <strain evidence="2">cv. Punajuju</strain>
        <tissue evidence="1">Leaves</tissue>
    </source>
</reference>
<reference evidence="2" key="1">
    <citation type="journal article" date="2022" name="Mol. Ecol. Resour.">
        <title>The genomes of chicory, endive, great burdock and yacon provide insights into Asteraceae palaeo-polyploidization history and plant inulin production.</title>
        <authorList>
            <person name="Fan W."/>
            <person name="Wang S."/>
            <person name="Wang H."/>
            <person name="Wang A."/>
            <person name="Jiang F."/>
            <person name="Liu H."/>
            <person name="Zhao H."/>
            <person name="Xu D."/>
            <person name="Zhang Y."/>
        </authorList>
    </citation>
    <scope>NUCLEOTIDE SEQUENCE [LARGE SCALE GENOMIC DNA]</scope>
    <source>
        <strain evidence="2">cv. Punajuju</strain>
    </source>
</reference>
<dbReference type="EMBL" id="CM042011">
    <property type="protein sequence ID" value="KAI3764635.1"/>
    <property type="molecule type" value="Genomic_DNA"/>
</dbReference>
<name>A0ACB9F106_CICIN</name>
<proteinExistence type="predicted"/>
<sequence length="251" mass="27762">MQLNKRVASLIIHGVPQHAWCEEAFSVIASTWGRVLIPETCETDNLNLAFGRVGILTDFPGLISTSIIITVDDIKYSINIMEDLFESNRLNPMLACNDIGSEYEHGDWHDWRSENLESDDFSDEYDLPETPKEKSPAKLSSPQSSEYGRSVSGERSAHHPRRNMRGRENSGSRHCGGNSREASAHVSGGSIHVPQADNYNGSDPIVSQESGPTPNKSQAVGRNSRKKSNSFDLNAQPTHSLDSRLSMVRPN</sequence>
<accession>A0ACB9F106</accession>
<keyword evidence="2" id="KW-1185">Reference proteome</keyword>
<comment type="caution">
    <text evidence="1">The sequence shown here is derived from an EMBL/GenBank/DDBJ whole genome shotgun (WGS) entry which is preliminary data.</text>
</comment>
<protein>
    <submittedName>
        <fullName evidence="1">Uncharacterized protein</fullName>
    </submittedName>
</protein>
<organism evidence="1 2">
    <name type="scientific">Cichorium intybus</name>
    <name type="common">Chicory</name>
    <dbReference type="NCBI Taxonomy" id="13427"/>
    <lineage>
        <taxon>Eukaryota</taxon>
        <taxon>Viridiplantae</taxon>
        <taxon>Streptophyta</taxon>
        <taxon>Embryophyta</taxon>
        <taxon>Tracheophyta</taxon>
        <taxon>Spermatophyta</taxon>
        <taxon>Magnoliopsida</taxon>
        <taxon>eudicotyledons</taxon>
        <taxon>Gunneridae</taxon>
        <taxon>Pentapetalae</taxon>
        <taxon>asterids</taxon>
        <taxon>campanulids</taxon>
        <taxon>Asterales</taxon>
        <taxon>Asteraceae</taxon>
        <taxon>Cichorioideae</taxon>
        <taxon>Cichorieae</taxon>
        <taxon>Cichoriinae</taxon>
        <taxon>Cichorium</taxon>
    </lineage>
</organism>
<gene>
    <name evidence="1" type="ORF">L2E82_14646</name>
</gene>
<dbReference type="Proteomes" id="UP001055811">
    <property type="component" value="Linkage Group LG03"/>
</dbReference>
<evidence type="ECO:0000313" key="1">
    <source>
        <dbReference type="EMBL" id="KAI3764635.1"/>
    </source>
</evidence>